<keyword evidence="6" id="KW-0378">Hydrolase</keyword>
<accession>A0A2G7FTK6</accession>
<dbReference type="PANTHER" id="PTHR42715:SF5">
    <property type="entry name" value="BETA-GLUCOSIDASE M-RELATED"/>
    <property type="match status" value="1"/>
</dbReference>
<keyword evidence="5" id="KW-0732">Signal</keyword>
<comment type="caution">
    <text evidence="12">The sequence shown here is derived from an EMBL/GenBank/DDBJ whole genome shotgun (WGS) entry which is preliminary data.</text>
</comment>
<comment type="similarity">
    <text evidence="3">Belongs to the glycosyl hydrolase 3 family.</text>
</comment>
<evidence type="ECO:0000256" key="10">
    <source>
        <dbReference type="ARBA" id="ARBA00023295"/>
    </source>
</evidence>
<dbReference type="STRING" id="656916.A0A2G7FTK6"/>
<protein>
    <recommendedName>
        <fullName evidence="4">beta-glucosidase</fullName>
        <ecNumber evidence="4">3.2.1.21</ecNumber>
    </recommendedName>
</protein>
<evidence type="ECO:0000256" key="7">
    <source>
        <dbReference type="ARBA" id="ARBA00023001"/>
    </source>
</evidence>
<dbReference type="AlphaFoldDB" id="A0A2G7FTK6"/>
<keyword evidence="9" id="KW-0119">Carbohydrate metabolism</keyword>
<dbReference type="PANTHER" id="PTHR42715">
    <property type="entry name" value="BETA-GLUCOSIDASE"/>
    <property type="match status" value="1"/>
</dbReference>
<evidence type="ECO:0000256" key="2">
    <source>
        <dbReference type="ARBA" id="ARBA00004987"/>
    </source>
</evidence>
<proteinExistence type="inferred from homology"/>
<gene>
    <name evidence="12" type="ORF">AARAC_001870</name>
</gene>
<keyword evidence="13" id="KW-1185">Reference proteome</keyword>
<dbReference type="EMBL" id="NEXV01000422">
    <property type="protein sequence ID" value="PIG83883.1"/>
    <property type="molecule type" value="Genomic_DNA"/>
</dbReference>
<evidence type="ECO:0000256" key="1">
    <source>
        <dbReference type="ARBA" id="ARBA00000448"/>
    </source>
</evidence>
<evidence type="ECO:0000256" key="9">
    <source>
        <dbReference type="ARBA" id="ARBA00023277"/>
    </source>
</evidence>
<reference evidence="12 13" key="1">
    <citation type="submission" date="2017-05" db="EMBL/GenBank/DDBJ databases">
        <title>Genome sequence for an aflatoxigenic pathogen of Argentinian peanut, Aspergillus arachidicola.</title>
        <authorList>
            <person name="Moore G."/>
            <person name="Beltz S.B."/>
            <person name="Mack B.M."/>
        </authorList>
    </citation>
    <scope>NUCLEOTIDE SEQUENCE [LARGE SCALE GENOMIC DNA]</scope>
    <source>
        <strain evidence="12 13">CBS 117610</strain>
    </source>
</reference>
<comment type="catalytic activity">
    <reaction evidence="1">
        <text>Hydrolysis of terminal, non-reducing beta-D-glucosyl residues with release of beta-D-glucose.</text>
        <dbReference type="EC" id="3.2.1.21"/>
    </reaction>
</comment>
<evidence type="ECO:0000256" key="11">
    <source>
        <dbReference type="ARBA" id="ARBA00023326"/>
    </source>
</evidence>
<dbReference type="Proteomes" id="UP000231358">
    <property type="component" value="Unassembled WGS sequence"/>
</dbReference>
<dbReference type="InterPro" id="IPR017853">
    <property type="entry name" value="GH"/>
</dbReference>
<evidence type="ECO:0000313" key="12">
    <source>
        <dbReference type="EMBL" id="PIG83883.1"/>
    </source>
</evidence>
<dbReference type="EC" id="3.2.1.21" evidence="4"/>
<evidence type="ECO:0000313" key="13">
    <source>
        <dbReference type="Proteomes" id="UP000231358"/>
    </source>
</evidence>
<evidence type="ECO:0000256" key="8">
    <source>
        <dbReference type="ARBA" id="ARBA00023180"/>
    </source>
</evidence>
<evidence type="ECO:0000256" key="3">
    <source>
        <dbReference type="ARBA" id="ARBA00005336"/>
    </source>
</evidence>
<dbReference type="InterPro" id="IPR050288">
    <property type="entry name" value="Cellulose_deg_GH3"/>
</dbReference>
<keyword evidence="10" id="KW-0326">Glycosidase</keyword>
<organism evidence="12 13">
    <name type="scientific">Aspergillus arachidicola</name>
    <dbReference type="NCBI Taxonomy" id="656916"/>
    <lineage>
        <taxon>Eukaryota</taxon>
        <taxon>Fungi</taxon>
        <taxon>Dikarya</taxon>
        <taxon>Ascomycota</taxon>
        <taxon>Pezizomycotina</taxon>
        <taxon>Eurotiomycetes</taxon>
        <taxon>Eurotiomycetidae</taxon>
        <taxon>Eurotiales</taxon>
        <taxon>Aspergillaceae</taxon>
        <taxon>Aspergillus</taxon>
        <taxon>Aspergillus subgen. Circumdati</taxon>
    </lineage>
</organism>
<evidence type="ECO:0000256" key="6">
    <source>
        <dbReference type="ARBA" id="ARBA00022801"/>
    </source>
</evidence>
<sequence>MYGISTPSNGRSGVIAEIPRLGLRGLCFRDAGNGVWYTDFVNNYLNVDPNGGAFRKKGIQVALGPAIGPLGRITTGGRSQEVPSDEPYLSNVMGRARVEGMQAQGHFIAHEQELYSKVVDGAGNYTIEAVSSYIDDKTMQELYLWTFQDALKVGAGNIM</sequence>
<keyword evidence="8" id="KW-0325">Glycoprotein</keyword>
<evidence type="ECO:0000256" key="4">
    <source>
        <dbReference type="ARBA" id="ARBA00012744"/>
    </source>
</evidence>
<dbReference type="Gene3D" id="3.20.20.300">
    <property type="entry name" value="Glycoside hydrolase, family 3, N-terminal domain"/>
    <property type="match status" value="1"/>
</dbReference>
<evidence type="ECO:0000256" key="5">
    <source>
        <dbReference type="ARBA" id="ARBA00022729"/>
    </source>
</evidence>
<keyword evidence="11" id="KW-0624">Polysaccharide degradation</keyword>
<dbReference type="GO" id="GO:0008422">
    <property type="term" value="F:beta-glucosidase activity"/>
    <property type="evidence" value="ECO:0007669"/>
    <property type="project" value="UniProtKB-EC"/>
</dbReference>
<dbReference type="InterPro" id="IPR036962">
    <property type="entry name" value="Glyco_hydro_3_N_sf"/>
</dbReference>
<name>A0A2G7FTK6_9EURO</name>
<dbReference type="GO" id="GO:0030245">
    <property type="term" value="P:cellulose catabolic process"/>
    <property type="evidence" value="ECO:0007669"/>
    <property type="project" value="UniProtKB-KW"/>
</dbReference>
<comment type="pathway">
    <text evidence="2">Glycan metabolism; cellulose degradation.</text>
</comment>
<dbReference type="SUPFAM" id="SSF51445">
    <property type="entry name" value="(Trans)glycosidases"/>
    <property type="match status" value="1"/>
</dbReference>
<keyword evidence="7" id="KW-0136">Cellulose degradation</keyword>